<dbReference type="InterPro" id="IPR005532">
    <property type="entry name" value="SUMF_dom"/>
</dbReference>
<evidence type="ECO:0000313" key="3">
    <source>
        <dbReference type="EMBL" id="BDS11238.1"/>
    </source>
</evidence>
<dbReference type="Gene3D" id="3.90.1580.10">
    <property type="entry name" value="paralog of FGE (formylglycine-generating enzyme)"/>
    <property type="match status" value="1"/>
</dbReference>
<dbReference type="RefSeq" id="WP_264792440.1">
    <property type="nucleotide sequence ID" value="NZ_AP026867.1"/>
</dbReference>
<reference evidence="3" key="1">
    <citation type="submission" date="2022-09" db="EMBL/GenBank/DDBJ databases">
        <title>Aureispira anguillicida sp. nov., isolated from Leptocephalus of Japanese eel Anguilla japonica.</title>
        <authorList>
            <person name="Yuasa K."/>
            <person name="Mekata T."/>
            <person name="Ikunari K."/>
        </authorList>
    </citation>
    <scope>NUCLEOTIDE SEQUENCE</scope>
    <source>
        <strain evidence="3">EL160426</strain>
    </source>
</reference>
<dbReference type="PANTHER" id="PTHR23150">
    <property type="entry name" value="SULFATASE MODIFYING FACTOR 1, 2"/>
    <property type="match status" value="1"/>
</dbReference>
<gene>
    <name evidence="3" type="ORF">AsAng_0019500</name>
</gene>
<evidence type="ECO:0000256" key="1">
    <source>
        <dbReference type="SAM" id="SignalP"/>
    </source>
</evidence>
<dbReference type="PANTHER" id="PTHR23150:SF19">
    <property type="entry name" value="FORMYLGLYCINE-GENERATING ENZYME"/>
    <property type="match status" value="1"/>
</dbReference>
<dbReference type="EMBL" id="AP026867">
    <property type="protein sequence ID" value="BDS11238.1"/>
    <property type="molecule type" value="Genomic_DNA"/>
</dbReference>
<dbReference type="KEGG" id="aup:AsAng_0019500"/>
<dbReference type="GO" id="GO:0120147">
    <property type="term" value="F:formylglycine-generating oxidase activity"/>
    <property type="evidence" value="ECO:0007669"/>
    <property type="project" value="TreeGrafter"/>
</dbReference>
<proteinExistence type="predicted"/>
<evidence type="ECO:0000259" key="2">
    <source>
        <dbReference type="Pfam" id="PF03781"/>
    </source>
</evidence>
<dbReference type="InterPro" id="IPR042095">
    <property type="entry name" value="SUMF_sf"/>
</dbReference>
<keyword evidence="1" id="KW-0732">Signal</keyword>
<dbReference type="InterPro" id="IPR051043">
    <property type="entry name" value="Sulfatase_Mod_Factor_Kinase"/>
</dbReference>
<organism evidence="3 4">
    <name type="scientific">Aureispira anguillae</name>
    <dbReference type="NCBI Taxonomy" id="2864201"/>
    <lineage>
        <taxon>Bacteria</taxon>
        <taxon>Pseudomonadati</taxon>
        <taxon>Bacteroidota</taxon>
        <taxon>Saprospiria</taxon>
        <taxon>Saprospirales</taxon>
        <taxon>Saprospiraceae</taxon>
        <taxon>Aureispira</taxon>
    </lineage>
</organism>
<accession>A0A915YDW0</accession>
<dbReference type="SUPFAM" id="SSF56436">
    <property type="entry name" value="C-type lectin-like"/>
    <property type="match status" value="1"/>
</dbReference>
<dbReference type="Pfam" id="PF03781">
    <property type="entry name" value="FGE-sulfatase"/>
    <property type="match status" value="1"/>
</dbReference>
<protein>
    <submittedName>
        <fullName evidence="3">Formylglycine-generating enzyme family protein</fullName>
    </submittedName>
</protein>
<dbReference type="Proteomes" id="UP001060919">
    <property type="component" value="Chromosome"/>
</dbReference>
<dbReference type="AlphaFoldDB" id="A0A915YDW0"/>
<name>A0A915YDW0_9BACT</name>
<keyword evidence="4" id="KW-1185">Reference proteome</keyword>
<dbReference type="InterPro" id="IPR016187">
    <property type="entry name" value="CTDL_fold"/>
</dbReference>
<sequence length="349" mass="39185">MFKIAFALFTVLLISSCAKEEPIATSPELDIEFVTVPTDGTIASFEIAATEVSNEEYALFLNRAFAEDKITFDATTEKVYDLDGKELIYLGGSRVVKDHNSDGVYTLDEMENPLNICFIYFDETTQTFEIKDPATIDWDPYFDPNIYANVVDSKNDWYELSGNANGFYGAGDTDGLMPTLEEVKTWPANFVRYYGAEAFAKFYNCDLPTFTQWKLAGKGGQDFAYATADGTVNPSAAWYNVDATSPPFPIHKGHVQPVNSLSPNPLGVYNLGGNVWEWTKDWYRGTDVFSMGKQDEDYYIADEPEDPNHLKGLFGGSFNYFPMTMKITWNHAAKPNTGNDHFGFRVVKN</sequence>
<feature type="domain" description="Sulfatase-modifying factor enzyme-like" evidence="2">
    <location>
        <begin position="37"/>
        <end position="348"/>
    </location>
</feature>
<feature type="chain" id="PRO_5037599546" evidence="1">
    <location>
        <begin position="21"/>
        <end position="349"/>
    </location>
</feature>
<evidence type="ECO:0000313" key="4">
    <source>
        <dbReference type="Proteomes" id="UP001060919"/>
    </source>
</evidence>
<feature type="signal peptide" evidence="1">
    <location>
        <begin position="1"/>
        <end position="20"/>
    </location>
</feature>